<evidence type="ECO:0000313" key="1">
    <source>
        <dbReference type="EMBL" id="GCA95580.1"/>
    </source>
</evidence>
<protein>
    <submittedName>
        <fullName evidence="1">Uncharacterized protein</fullName>
    </submittedName>
</protein>
<accession>A0A510PPZ7</accession>
<evidence type="ECO:0000313" key="2">
    <source>
        <dbReference type="Proteomes" id="UP000321223"/>
    </source>
</evidence>
<comment type="caution">
    <text evidence="1">The sequence shown here is derived from an EMBL/GenBank/DDBJ whole genome shotgun (WGS) entry which is preliminary data.</text>
</comment>
<organism evidence="1 2">
    <name type="scientific">Microcystis aeruginosa 11-30S32</name>
    <dbReference type="NCBI Taxonomy" id="2358142"/>
    <lineage>
        <taxon>Bacteria</taxon>
        <taxon>Bacillati</taxon>
        <taxon>Cyanobacteriota</taxon>
        <taxon>Cyanophyceae</taxon>
        <taxon>Oscillatoriophycideae</taxon>
        <taxon>Chroococcales</taxon>
        <taxon>Microcystaceae</taxon>
        <taxon>Microcystis</taxon>
    </lineage>
</organism>
<gene>
    <name evidence="1" type="ORF">MAE30S32_42320</name>
</gene>
<reference evidence="1 2" key="1">
    <citation type="journal article" date="2019" name="Appl. Environ. Microbiol.">
        <title>Co-occurrence of broad and narrow host-range viruses infecting the toxic bloom-forming cyanobacterium Microcystis aeruginosa.</title>
        <authorList>
            <person name="Morimoto D."/>
            <person name="Tominaga K."/>
            <person name="Nishimura Y."/>
            <person name="Yoshida N."/>
            <person name="Kimura S."/>
            <person name="Sako Y."/>
            <person name="Yoshida T."/>
        </authorList>
    </citation>
    <scope>NUCLEOTIDE SEQUENCE [LARGE SCALE GENOMIC DNA]</scope>
    <source>
        <strain evidence="1 2">11-30S32</strain>
    </source>
</reference>
<name>A0A510PPZ7_MICAE</name>
<dbReference type="Proteomes" id="UP000321223">
    <property type="component" value="Unassembled WGS sequence"/>
</dbReference>
<sequence>MGKHEFLASIVHLVVLISKKMRFFHDLFRTNLLVKKDVKTVLIDLGFVASM</sequence>
<dbReference type="EMBL" id="BHVU01000409">
    <property type="protein sequence ID" value="GCA95580.1"/>
    <property type="molecule type" value="Genomic_DNA"/>
</dbReference>
<proteinExistence type="predicted"/>
<dbReference type="AlphaFoldDB" id="A0A510PPZ7"/>